<organism evidence="2 3">
    <name type="scientific">Arthrobacter deserti</name>
    <dbReference type="NCBI Taxonomy" id="1742687"/>
    <lineage>
        <taxon>Bacteria</taxon>
        <taxon>Bacillati</taxon>
        <taxon>Actinomycetota</taxon>
        <taxon>Actinomycetes</taxon>
        <taxon>Micrococcales</taxon>
        <taxon>Micrococcaceae</taxon>
        <taxon>Arthrobacter</taxon>
    </lineage>
</organism>
<keyword evidence="2" id="KW-0413">Isomerase</keyword>
<sequence>MKKFFLACAALVLGASVLTGCGSQPGNAGPAADG</sequence>
<protein>
    <submittedName>
        <fullName evidence="2">Peptidylprolyl isomerase</fullName>
    </submittedName>
</protein>
<keyword evidence="3" id="KW-1185">Reference proteome</keyword>
<feature type="signal peptide" evidence="1">
    <location>
        <begin position="1"/>
        <end position="20"/>
    </location>
</feature>
<dbReference type="Proteomes" id="UP000523795">
    <property type="component" value="Unassembled WGS sequence"/>
</dbReference>
<evidence type="ECO:0000313" key="2">
    <source>
        <dbReference type="EMBL" id="NKX52172.1"/>
    </source>
</evidence>
<accession>A0ABX1JWN9</accession>
<gene>
    <name evidence="2" type="ORF">HER39_16675</name>
</gene>
<keyword evidence="1" id="KW-0732">Signal</keyword>
<dbReference type="EMBL" id="JAAZSR010000430">
    <property type="protein sequence ID" value="NKX52172.1"/>
    <property type="molecule type" value="Genomic_DNA"/>
</dbReference>
<evidence type="ECO:0000313" key="3">
    <source>
        <dbReference type="Proteomes" id="UP000523795"/>
    </source>
</evidence>
<feature type="chain" id="PRO_5046600337" evidence="1">
    <location>
        <begin position="21"/>
        <end position="34"/>
    </location>
</feature>
<dbReference type="GO" id="GO:0016853">
    <property type="term" value="F:isomerase activity"/>
    <property type="evidence" value="ECO:0007669"/>
    <property type="project" value="UniProtKB-KW"/>
</dbReference>
<evidence type="ECO:0000256" key="1">
    <source>
        <dbReference type="SAM" id="SignalP"/>
    </source>
</evidence>
<name>A0ABX1JWN9_9MICC</name>
<feature type="non-terminal residue" evidence="2">
    <location>
        <position position="34"/>
    </location>
</feature>
<comment type="caution">
    <text evidence="2">The sequence shown here is derived from an EMBL/GenBank/DDBJ whole genome shotgun (WGS) entry which is preliminary data.</text>
</comment>
<dbReference type="PROSITE" id="PS51257">
    <property type="entry name" value="PROKAR_LIPOPROTEIN"/>
    <property type="match status" value="1"/>
</dbReference>
<proteinExistence type="predicted"/>
<reference evidence="2 3" key="1">
    <citation type="submission" date="2020-04" db="EMBL/GenBank/DDBJ databases">
        <authorList>
            <person name="Liu S."/>
        </authorList>
    </citation>
    <scope>NUCLEOTIDE SEQUENCE [LARGE SCALE GENOMIC DNA]</scope>
    <source>
        <strain evidence="2 3">CGMCC 1.15091</strain>
    </source>
</reference>